<accession>A0ABS5K4L9</accession>
<dbReference type="Pfam" id="PF13535">
    <property type="entry name" value="ATP-grasp_4"/>
    <property type="match status" value="1"/>
</dbReference>
<keyword evidence="2 4" id="KW-0547">Nucleotide-binding</keyword>
<dbReference type="Gene3D" id="3.30.470.20">
    <property type="entry name" value="ATP-grasp fold, B domain"/>
    <property type="match status" value="1"/>
</dbReference>
<dbReference type="InterPro" id="IPR052032">
    <property type="entry name" value="ATP-dep_AA_Ligase"/>
</dbReference>
<evidence type="ECO:0000313" key="6">
    <source>
        <dbReference type="EMBL" id="MBS2209961.1"/>
    </source>
</evidence>
<evidence type="ECO:0000259" key="5">
    <source>
        <dbReference type="PROSITE" id="PS50975"/>
    </source>
</evidence>
<dbReference type="RefSeq" id="WP_212223965.1">
    <property type="nucleotide sequence ID" value="NZ_JAGUCN010000001.1"/>
</dbReference>
<dbReference type="Gene3D" id="3.30.1490.20">
    <property type="entry name" value="ATP-grasp fold, A domain"/>
    <property type="match status" value="1"/>
</dbReference>
<organism evidence="6 7">
    <name type="scientific">Carboxylicivirga mesophila</name>
    <dbReference type="NCBI Taxonomy" id="1166478"/>
    <lineage>
        <taxon>Bacteria</taxon>
        <taxon>Pseudomonadati</taxon>
        <taxon>Bacteroidota</taxon>
        <taxon>Bacteroidia</taxon>
        <taxon>Marinilabiliales</taxon>
        <taxon>Marinilabiliaceae</taxon>
        <taxon>Carboxylicivirga</taxon>
    </lineage>
</organism>
<dbReference type="InterPro" id="IPR011761">
    <property type="entry name" value="ATP-grasp"/>
</dbReference>
<evidence type="ECO:0000313" key="7">
    <source>
        <dbReference type="Proteomes" id="UP000721861"/>
    </source>
</evidence>
<proteinExistence type="predicted"/>
<dbReference type="PROSITE" id="PS50975">
    <property type="entry name" value="ATP_GRASP"/>
    <property type="match status" value="1"/>
</dbReference>
<keyword evidence="7" id="KW-1185">Reference proteome</keyword>
<gene>
    <name evidence="6" type="ORF">KEM09_01000</name>
</gene>
<keyword evidence="1" id="KW-0436">Ligase</keyword>
<evidence type="ECO:0000256" key="4">
    <source>
        <dbReference type="PROSITE-ProRule" id="PRU00409"/>
    </source>
</evidence>
<evidence type="ECO:0000256" key="2">
    <source>
        <dbReference type="ARBA" id="ARBA00022741"/>
    </source>
</evidence>
<dbReference type="PANTHER" id="PTHR43585">
    <property type="entry name" value="FUMIPYRROLE BIOSYNTHESIS PROTEIN C"/>
    <property type="match status" value="1"/>
</dbReference>
<dbReference type="Gene3D" id="3.40.50.20">
    <property type="match status" value="1"/>
</dbReference>
<dbReference type="EMBL" id="JAGUCN010000001">
    <property type="protein sequence ID" value="MBS2209961.1"/>
    <property type="molecule type" value="Genomic_DNA"/>
</dbReference>
<protein>
    <submittedName>
        <fullName evidence="6">ATP-grasp domain-containing protein</fullName>
    </submittedName>
</protein>
<comment type="caution">
    <text evidence="6">The sequence shown here is derived from an EMBL/GenBank/DDBJ whole genome shotgun (WGS) entry which is preliminary data.</text>
</comment>
<evidence type="ECO:0000256" key="3">
    <source>
        <dbReference type="ARBA" id="ARBA00022840"/>
    </source>
</evidence>
<evidence type="ECO:0000256" key="1">
    <source>
        <dbReference type="ARBA" id="ARBA00022598"/>
    </source>
</evidence>
<dbReference type="SUPFAM" id="SSF56059">
    <property type="entry name" value="Glutathione synthetase ATP-binding domain-like"/>
    <property type="match status" value="1"/>
</dbReference>
<reference evidence="6 7" key="1">
    <citation type="journal article" date="2014" name="Int. J. Syst. Evol. Microbiol.">
        <title>Carboxylicivirga gen. nov. in the family Marinilabiliaceae with two novel species, Carboxylicivirga mesophila sp. nov. and Carboxylicivirga taeanensis sp. nov., and reclassification of Cytophaga fermentans as Saccharicrinis fermentans gen. nov., comb. nov.</title>
        <authorList>
            <person name="Yang S.H."/>
            <person name="Seo H.S."/>
            <person name="Woo J.H."/>
            <person name="Oh H.M."/>
            <person name="Jang H."/>
            <person name="Lee J.H."/>
            <person name="Kim S.J."/>
            <person name="Kwon K.K."/>
        </authorList>
    </citation>
    <scope>NUCLEOTIDE SEQUENCE [LARGE SCALE GENOMIC DNA]</scope>
    <source>
        <strain evidence="6 7">JCM 18290</strain>
    </source>
</reference>
<dbReference type="PANTHER" id="PTHR43585:SF2">
    <property type="entry name" value="ATP-GRASP ENZYME FSQD"/>
    <property type="match status" value="1"/>
</dbReference>
<keyword evidence="3 4" id="KW-0067">ATP-binding</keyword>
<dbReference type="Proteomes" id="UP000721861">
    <property type="component" value="Unassembled WGS sequence"/>
</dbReference>
<name>A0ABS5K4L9_9BACT</name>
<sequence>MIADKKKKILVLPAIFDHVDLIIEAKNNGYHVITCDNQVNNVGHSYSDEVALIDLLDHKSMLKFSLDMGIDAIISFSTDIGAVPAALVADKLQLPGAGYKAVDIMANKDKFRKFQKENGLSFPAYQVVSCYEELDGTTLDFPVVVKPIDRAGSKGVSVVNSLSELKTKLPFAVNLSLKGKVIVERFISSEYHQVHGDVIVQNGEIIFSCLGDQVFNTFGGRCLPIATLFPTSISKRIYDKIISQLQHFVTLVGYKNGGINVEVRVGNAGNICFIELGPRFGGNFIPKTIGLACGINLTRFAINLANGIPISIGNYTVNPRIFQFILRADRLGCFKGVILKNTDEFSVLSEFTQYNINDRIENLDGPSSIVGIYVIEAVTKSLRGRIVENHIDFFEIKIV</sequence>
<feature type="domain" description="ATP-grasp" evidence="5">
    <location>
        <begin position="112"/>
        <end position="306"/>
    </location>
</feature>
<dbReference type="InterPro" id="IPR013815">
    <property type="entry name" value="ATP_grasp_subdomain_1"/>
</dbReference>